<dbReference type="PANTHER" id="PTHR43272">
    <property type="entry name" value="LONG-CHAIN-FATTY-ACID--COA LIGASE"/>
    <property type="match status" value="1"/>
</dbReference>
<dbReference type="CDD" id="cd05907">
    <property type="entry name" value="VL_LC_FACS_like"/>
    <property type="match status" value="1"/>
</dbReference>
<keyword evidence="4" id="KW-0443">Lipid metabolism</keyword>
<evidence type="ECO:0000256" key="3">
    <source>
        <dbReference type="ARBA" id="ARBA00022832"/>
    </source>
</evidence>
<dbReference type="GO" id="GO:0004467">
    <property type="term" value="F:long-chain fatty acid-CoA ligase activity"/>
    <property type="evidence" value="ECO:0007669"/>
    <property type="project" value="TreeGrafter"/>
</dbReference>
<organism evidence="7 8">
    <name type="scientific">Nocardioides caeni</name>
    <dbReference type="NCBI Taxonomy" id="574700"/>
    <lineage>
        <taxon>Bacteria</taxon>
        <taxon>Bacillati</taxon>
        <taxon>Actinomycetota</taxon>
        <taxon>Actinomycetes</taxon>
        <taxon>Propionibacteriales</taxon>
        <taxon>Nocardioidaceae</taxon>
        <taxon>Nocardioides</taxon>
    </lineage>
</organism>
<evidence type="ECO:0000313" key="8">
    <source>
        <dbReference type="Proteomes" id="UP000307087"/>
    </source>
</evidence>
<evidence type="ECO:0000256" key="2">
    <source>
        <dbReference type="ARBA" id="ARBA00022598"/>
    </source>
</evidence>
<dbReference type="Pfam" id="PF23562">
    <property type="entry name" value="AMP-binding_C_3"/>
    <property type="match status" value="1"/>
</dbReference>
<sequence length="595" mass="62645">MAASLCAHFQQQVASRGDQVAIRRPDGTDGSGGESAELTWQQYGDRVRTLAGGFAGLGVGRGDVVGMMLTNRPEFHVVDAAVMHLGGVGFSVYNTSAADQVAYLFTNAEPRIVVTEAQFLPRVLEAAAGTKVETIVCIDQQPAGTIGLDDVEASASDGFDFDATWQAVGRDDVLTLIYTSGTTGNPKGVELTHGNLLYQLEVVTDVVGDLTGGRVIAYLPDAHLINRWICQYAPMYFGSTVTDVDNPKTLVEVLGQVRPTFFVAVPMLWYKIKGAIEAKIAAEEGVKGALAQWALAVGQRRAAAIVAGRSVHPLDAVQYVVADRLVLAKVRASLGFDELTAAVSGAAPIDVAALEFMLALGVPVMEAWGMSETSAVTTVNPVGAPRYGSVGTAIPGTEVRLADDGEVLVRGGGVMRGYRNDPDRTAETLDADGWIHTGDIGTLVDGYLSIVDRKKELIINSGGKNMSPSNIEGALKAASPLIGSAVAIGNDRPHVAALITLDPDAVAAFATKVGLAEPGPESLAEVVAHPALQAAIGQAVEAANARLSRVESIRTWEVLASYWLPGGDELTPTMKLKRSPINDKYAAQIDALYTK</sequence>
<evidence type="ECO:0000256" key="1">
    <source>
        <dbReference type="ARBA" id="ARBA00006432"/>
    </source>
</evidence>
<keyword evidence="3" id="KW-0276">Fatty acid metabolism</keyword>
<dbReference type="Gene3D" id="3.40.50.12780">
    <property type="entry name" value="N-terminal domain of ligase-like"/>
    <property type="match status" value="1"/>
</dbReference>
<name>A0A4S8N3B0_9ACTN</name>
<evidence type="ECO:0000313" key="7">
    <source>
        <dbReference type="EMBL" id="THV10490.1"/>
    </source>
</evidence>
<keyword evidence="8" id="KW-1185">Reference proteome</keyword>
<feature type="domain" description="AMP-dependent synthetase/ligase" evidence="6">
    <location>
        <begin position="9"/>
        <end position="418"/>
    </location>
</feature>
<dbReference type="GO" id="GO:0016020">
    <property type="term" value="C:membrane"/>
    <property type="evidence" value="ECO:0007669"/>
    <property type="project" value="TreeGrafter"/>
</dbReference>
<dbReference type="Proteomes" id="UP000307087">
    <property type="component" value="Unassembled WGS sequence"/>
</dbReference>
<dbReference type="SUPFAM" id="SSF56801">
    <property type="entry name" value="Acetyl-CoA synthetase-like"/>
    <property type="match status" value="1"/>
</dbReference>
<dbReference type="RefSeq" id="WP_136563568.1">
    <property type="nucleotide sequence ID" value="NZ_BAABLS010000006.1"/>
</dbReference>
<proteinExistence type="inferred from homology"/>
<dbReference type="AlphaFoldDB" id="A0A4S8N3B0"/>
<protein>
    <recommendedName>
        <fullName evidence="5">Acyl-CoA synthetase</fullName>
    </recommendedName>
</protein>
<dbReference type="InterPro" id="IPR020845">
    <property type="entry name" value="AMP-binding_CS"/>
</dbReference>
<dbReference type="PROSITE" id="PS00455">
    <property type="entry name" value="AMP_BINDING"/>
    <property type="match status" value="1"/>
</dbReference>
<reference evidence="7 8" key="1">
    <citation type="journal article" date="2009" name="Int. J. Syst. Evol. Microbiol.">
        <title>Nocardioides caeni sp. nov., isolated from wastewater.</title>
        <authorList>
            <person name="Yoon J.H."/>
            <person name="Kang S.J."/>
            <person name="Park S."/>
            <person name="Kim W."/>
            <person name="Oh T.K."/>
        </authorList>
    </citation>
    <scope>NUCLEOTIDE SEQUENCE [LARGE SCALE GENOMIC DNA]</scope>
    <source>
        <strain evidence="7 8">DSM 23134</strain>
    </source>
</reference>
<comment type="caution">
    <text evidence="7">The sequence shown here is derived from an EMBL/GenBank/DDBJ whole genome shotgun (WGS) entry which is preliminary data.</text>
</comment>
<evidence type="ECO:0000256" key="5">
    <source>
        <dbReference type="ARBA" id="ARBA00032875"/>
    </source>
</evidence>
<evidence type="ECO:0000259" key="6">
    <source>
        <dbReference type="Pfam" id="PF00501"/>
    </source>
</evidence>
<comment type="similarity">
    <text evidence="1">Belongs to the ATP-dependent AMP-binding enzyme family.</text>
</comment>
<dbReference type="PANTHER" id="PTHR43272:SF32">
    <property type="entry name" value="AMP-DEPENDENT SYNTHETASE_LIGASE DOMAIN-CONTAINING PROTEIN"/>
    <property type="match status" value="1"/>
</dbReference>
<accession>A0A4S8N3B0</accession>
<gene>
    <name evidence="7" type="ORF">E9934_14275</name>
</gene>
<dbReference type="EMBL" id="STGW01000010">
    <property type="protein sequence ID" value="THV10490.1"/>
    <property type="molecule type" value="Genomic_DNA"/>
</dbReference>
<dbReference type="InterPro" id="IPR042099">
    <property type="entry name" value="ANL_N_sf"/>
</dbReference>
<keyword evidence="2 7" id="KW-0436">Ligase</keyword>
<dbReference type="InterPro" id="IPR000873">
    <property type="entry name" value="AMP-dep_synth/lig_dom"/>
</dbReference>
<dbReference type="Pfam" id="PF00501">
    <property type="entry name" value="AMP-binding"/>
    <property type="match status" value="1"/>
</dbReference>
<evidence type="ECO:0000256" key="4">
    <source>
        <dbReference type="ARBA" id="ARBA00023098"/>
    </source>
</evidence>
<dbReference type="OrthoDB" id="9803968at2"/>